<dbReference type="InterPro" id="IPR004852">
    <property type="entry name" value="Di-haem_cyt_c_peroxidsae"/>
</dbReference>
<dbReference type="Gene3D" id="1.10.760.10">
    <property type="entry name" value="Cytochrome c-like domain"/>
    <property type="match status" value="2"/>
</dbReference>
<accession>V6SPH5</accession>
<dbReference type="EMBL" id="AVGG01000019">
    <property type="protein sequence ID" value="ESU26310.1"/>
    <property type="molecule type" value="Genomic_DNA"/>
</dbReference>
<reference evidence="9 10" key="1">
    <citation type="submission" date="2013-08" db="EMBL/GenBank/DDBJ databases">
        <title>Flavobacterium limnosediminis JC2902 genome sequencing.</title>
        <authorList>
            <person name="Lee K."/>
            <person name="Yi H."/>
            <person name="Park S."/>
            <person name="Chun J."/>
        </authorList>
    </citation>
    <scope>NUCLEOTIDE SEQUENCE [LARGE SCALE GENOMIC DNA]</scope>
    <source>
        <strain evidence="9 10">JC2902</strain>
    </source>
</reference>
<keyword evidence="5" id="KW-0560">Oxidoreductase</keyword>
<proteinExistence type="predicted"/>
<keyword evidence="2 7" id="KW-0349">Heme</keyword>
<dbReference type="PATRIC" id="fig|1341181.4.peg.2746"/>
<gene>
    <name evidence="9" type="ORF">FLJC2902T_27910</name>
</gene>
<dbReference type="PROSITE" id="PS51007">
    <property type="entry name" value="CYTC"/>
    <property type="match status" value="2"/>
</dbReference>
<dbReference type="InterPro" id="IPR036909">
    <property type="entry name" value="Cyt_c-like_dom_sf"/>
</dbReference>
<keyword evidence="4" id="KW-0732">Signal</keyword>
<evidence type="ECO:0000256" key="7">
    <source>
        <dbReference type="PROSITE-ProRule" id="PRU00433"/>
    </source>
</evidence>
<evidence type="ECO:0000256" key="6">
    <source>
        <dbReference type="ARBA" id="ARBA00023004"/>
    </source>
</evidence>
<evidence type="ECO:0000256" key="4">
    <source>
        <dbReference type="ARBA" id="ARBA00022729"/>
    </source>
</evidence>
<dbReference type="PANTHER" id="PTHR30600">
    <property type="entry name" value="CYTOCHROME C PEROXIDASE-RELATED"/>
    <property type="match status" value="1"/>
</dbReference>
<protein>
    <submittedName>
        <fullName evidence="9">Putative cytochrome C peroxidase</fullName>
    </submittedName>
</protein>
<dbReference type="GO" id="GO:0020037">
    <property type="term" value="F:heme binding"/>
    <property type="evidence" value="ECO:0007669"/>
    <property type="project" value="InterPro"/>
</dbReference>
<dbReference type="SUPFAM" id="SSF46626">
    <property type="entry name" value="Cytochrome c"/>
    <property type="match status" value="2"/>
</dbReference>
<evidence type="ECO:0000256" key="1">
    <source>
        <dbReference type="ARBA" id="ARBA00004196"/>
    </source>
</evidence>
<comment type="caution">
    <text evidence="9">The sequence shown here is derived from an EMBL/GenBank/DDBJ whole genome shotgun (WGS) entry which is preliminary data.</text>
</comment>
<dbReference type="OrthoDB" id="9805202at2"/>
<keyword evidence="6 7" id="KW-0408">Iron</keyword>
<evidence type="ECO:0000313" key="10">
    <source>
        <dbReference type="Proteomes" id="UP000018004"/>
    </source>
</evidence>
<keyword evidence="3 7" id="KW-0479">Metal-binding</keyword>
<name>V6SPH5_9FLAO</name>
<keyword evidence="10" id="KW-1185">Reference proteome</keyword>
<dbReference type="Gene3D" id="1.20.1420.20">
    <property type="entry name" value="M75 peptidase, HXXE motif"/>
    <property type="match status" value="1"/>
</dbReference>
<dbReference type="GO" id="GO:0004130">
    <property type="term" value="F:cytochrome-c peroxidase activity"/>
    <property type="evidence" value="ECO:0007669"/>
    <property type="project" value="TreeGrafter"/>
</dbReference>
<evidence type="ECO:0000256" key="3">
    <source>
        <dbReference type="ARBA" id="ARBA00022723"/>
    </source>
</evidence>
<dbReference type="InterPro" id="IPR009056">
    <property type="entry name" value="Cyt_c-like_dom"/>
</dbReference>
<evidence type="ECO:0000313" key="9">
    <source>
        <dbReference type="EMBL" id="ESU26310.1"/>
    </source>
</evidence>
<sequence length="610" mass="69130">MFMKKNSIIIMLLCLSLMVLFSFTHKGYSTNEEYVVNQLANLNRAFETLDKAAENFKSDKINEETLQKIFLETREQYKKTEFFLAFYHPEYVNSHINGAPLLHIEKENSNPFVVEPEGLQVLDELVFSEEVQDKKYEIASLSKKLRNSYSLLYAKIGTQIPDTKYSLVAMRLQLVRLFSMGITGFDTPGSVNAIPDAKASLEGMQVYFNQYHGNVSKQEVGEVNKLFEGAKSFLATASSFEKLDRFSLLTQYIDPLYKRLGHLQGEMNSEFLEQTTAWNPSSTSLFSADFLNPYYYTLLKKEEDNTKLSALGKTLFYDPIISNEGKMSCVSCHQPEKRFADGAPKSLSSIKGKTVLRNSPTLLNSVYADRYFYDLRAFTLEQQIEHVIFSTDEFNTAYEVILKKLNNDANYSKQFQNVFGKKEAVTREKVAKALASYVLSLQSFNSPFDQYVRGEQRGIPTEVKNGFNLFMGKANCATCHFAPTFSGLVPPLYTENESEILGVPETPNAKILDSDEGRLHNRIASEKAWIYEKSFKTTTVRNVGETAPYFHNGAYRTLEEVVDFYNSGGGKGLGLSVQNQTLSEEPLNLSDKEKKELVAFMKALSDNSIK</sequence>
<dbReference type="GO" id="GO:0009055">
    <property type="term" value="F:electron transfer activity"/>
    <property type="evidence" value="ECO:0007669"/>
    <property type="project" value="InterPro"/>
</dbReference>
<comment type="subcellular location">
    <subcellularLocation>
        <location evidence="1">Cell envelope</location>
    </subcellularLocation>
</comment>
<organism evidence="9 10">
    <name type="scientific">Flavobacterium limnosediminis JC2902</name>
    <dbReference type="NCBI Taxonomy" id="1341181"/>
    <lineage>
        <taxon>Bacteria</taxon>
        <taxon>Pseudomonadati</taxon>
        <taxon>Bacteroidota</taxon>
        <taxon>Flavobacteriia</taxon>
        <taxon>Flavobacteriales</taxon>
        <taxon>Flavobacteriaceae</taxon>
        <taxon>Flavobacterium</taxon>
    </lineage>
</organism>
<dbReference type="AlphaFoldDB" id="V6SPH5"/>
<dbReference type="Proteomes" id="UP000018004">
    <property type="component" value="Unassembled WGS sequence"/>
</dbReference>
<evidence type="ECO:0000256" key="5">
    <source>
        <dbReference type="ARBA" id="ARBA00023002"/>
    </source>
</evidence>
<evidence type="ECO:0000259" key="8">
    <source>
        <dbReference type="PROSITE" id="PS51007"/>
    </source>
</evidence>
<keyword evidence="9" id="KW-0575">Peroxidase</keyword>
<dbReference type="GO" id="GO:0030313">
    <property type="term" value="C:cell envelope"/>
    <property type="evidence" value="ECO:0007669"/>
    <property type="project" value="UniProtKB-SubCell"/>
</dbReference>
<evidence type="ECO:0000256" key="2">
    <source>
        <dbReference type="ARBA" id="ARBA00022617"/>
    </source>
</evidence>
<dbReference type="GO" id="GO:0046872">
    <property type="term" value="F:metal ion binding"/>
    <property type="evidence" value="ECO:0007669"/>
    <property type="project" value="UniProtKB-KW"/>
</dbReference>
<dbReference type="STRING" id="1341181.FLJC2902T_27910"/>
<dbReference type="InterPro" id="IPR051395">
    <property type="entry name" value="Cytochrome_c_Peroxidase/MauG"/>
</dbReference>
<dbReference type="eggNOG" id="COG1858">
    <property type="taxonomic scope" value="Bacteria"/>
</dbReference>
<feature type="domain" description="Cytochrome c" evidence="8">
    <location>
        <begin position="307"/>
        <end position="442"/>
    </location>
</feature>
<feature type="domain" description="Cytochrome c" evidence="8">
    <location>
        <begin position="461"/>
        <end position="605"/>
    </location>
</feature>
<dbReference type="PANTHER" id="PTHR30600:SF10">
    <property type="entry name" value="BLL6722 PROTEIN"/>
    <property type="match status" value="1"/>
</dbReference>
<dbReference type="Pfam" id="PF03150">
    <property type="entry name" value="CCP_MauG"/>
    <property type="match status" value="1"/>
</dbReference>
<dbReference type="InterPro" id="IPR038352">
    <property type="entry name" value="Imelysin_sf"/>
</dbReference>